<feature type="binding site" evidence="3">
    <location>
        <position position="65"/>
    </location>
    <ligand>
        <name>Mg(2+)</name>
        <dbReference type="ChEBI" id="CHEBI:18420"/>
        <label>1</label>
    </ligand>
</feature>
<dbReference type="InterPro" id="IPR036705">
    <property type="entry name" value="Ribosyl_crysJ1_sf"/>
</dbReference>
<comment type="cofactor">
    <cofactor evidence="3">
        <name>Mg(2+)</name>
        <dbReference type="ChEBI" id="CHEBI:18420"/>
    </cofactor>
    <text evidence="3">Binds 2 magnesium ions per subunit.</text>
</comment>
<dbReference type="InterPro" id="IPR050792">
    <property type="entry name" value="ADP-ribosylglycohydrolase"/>
</dbReference>
<sequence>MAGTHVPNPRLDARATDRAAGVLLGAAAGDALGVPYEFGTALRDDQRPRMIGGGLGPYEPGEYSDDTQMQVCVAEVAATGADLRTPEALDAVAANFRRWLAGGASDVGAQTRTVLGAAERAPGSPGAALLAAARDFSDGNDRAAGNGSLMRTGVVALAHLGDAVEMAEAARAVSALTHPDPDCADACVLWCAGVRTAVLEGTFDGVRAGLDLLPAGRRALWAGRLDEAEAHPPRHFTHNGWVVHALQAAWSAITRTPVPEPDPSGGGFPAQHLELALEAAVRAGTDTDTVAAIAGALLGARWGRSAVPAHWQEAVHGWPGLKAPDLVRLAVRTARGGQDDTEG</sequence>
<reference evidence="4" key="1">
    <citation type="journal article" date="2014" name="Int. J. Syst. Evol. Microbiol.">
        <title>Complete genome sequence of Corynebacterium casei LMG S-19264T (=DSM 44701T), isolated from a smear-ripened cheese.</title>
        <authorList>
            <consortium name="US DOE Joint Genome Institute (JGI-PGF)"/>
            <person name="Walter F."/>
            <person name="Albersmeier A."/>
            <person name="Kalinowski J."/>
            <person name="Ruckert C."/>
        </authorList>
    </citation>
    <scope>NUCLEOTIDE SEQUENCE</scope>
    <source>
        <strain evidence="4">JCM 4654</strain>
    </source>
</reference>
<feature type="binding site" evidence="3">
    <location>
        <position position="288"/>
    </location>
    <ligand>
        <name>Mg(2+)</name>
        <dbReference type="ChEBI" id="CHEBI:18420"/>
        <label>1</label>
    </ligand>
</feature>
<comment type="similarity">
    <text evidence="1">Belongs to the ADP-ribosylglycohydrolase family.</text>
</comment>
<protein>
    <recommendedName>
        <fullName evidence="6">Ribosylglycohydrolase</fullName>
    </recommendedName>
</protein>
<reference evidence="4" key="2">
    <citation type="submission" date="2020-09" db="EMBL/GenBank/DDBJ databases">
        <authorList>
            <person name="Sun Q."/>
            <person name="Ohkuma M."/>
        </authorList>
    </citation>
    <scope>NUCLEOTIDE SEQUENCE</scope>
    <source>
        <strain evidence="4">JCM 4654</strain>
    </source>
</reference>
<feature type="binding site" evidence="3">
    <location>
        <position position="64"/>
    </location>
    <ligand>
        <name>Mg(2+)</name>
        <dbReference type="ChEBI" id="CHEBI:18420"/>
        <label>1</label>
    </ligand>
</feature>
<dbReference type="AlphaFoldDB" id="A0A918Y2E5"/>
<comment type="caution">
    <text evidence="4">The sequence shown here is derived from an EMBL/GenBank/DDBJ whole genome shotgun (WGS) entry which is preliminary data.</text>
</comment>
<evidence type="ECO:0000256" key="3">
    <source>
        <dbReference type="PIRSR" id="PIRSR605502-1"/>
    </source>
</evidence>
<dbReference type="Gene3D" id="1.10.4080.10">
    <property type="entry name" value="ADP-ribosylation/Crystallin J1"/>
    <property type="match status" value="1"/>
</dbReference>
<dbReference type="GO" id="GO:0016787">
    <property type="term" value="F:hydrolase activity"/>
    <property type="evidence" value="ECO:0007669"/>
    <property type="project" value="UniProtKB-KW"/>
</dbReference>
<dbReference type="InterPro" id="IPR005502">
    <property type="entry name" value="Ribosyl_crysJ1"/>
</dbReference>
<dbReference type="SUPFAM" id="SSF101478">
    <property type="entry name" value="ADP-ribosylglycohydrolase"/>
    <property type="match status" value="1"/>
</dbReference>
<feature type="binding site" evidence="3">
    <location>
        <position position="66"/>
    </location>
    <ligand>
        <name>Mg(2+)</name>
        <dbReference type="ChEBI" id="CHEBI:18420"/>
        <label>1</label>
    </ligand>
</feature>
<dbReference type="Pfam" id="PF03747">
    <property type="entry name" value="ADP_ribosyl_GH"/>
    <property type="match status" value="1"/>
</dbReference>
<dbReference type="PANTHER" id="PTHR16222:SF24">
    <property type="entry name" value="ADP-RIBOSYLHYDROLASE ARH3"/>
    <property type="match status" value="1"/>
</dbReference>
<evidence type="ECO:0000256" key="2">
    <source>
        <dbReference type="ARBA" id="ARBA00022801"/>
    </source>
</evidence>
<keyword evidence="3" id="KW-0460">Magnesium</keyword>
<evidence type="ECO:0000313" key="5">
    <source>
        <dbReference type="Proteomes" id="UP000608955"/>
    </source>
</evidence>
<proteinExistence type="inferred from homology"/>
<keyword evidence="5" id="KW-1185">Reference proteome</keyword>
<evidence type="ECO:0000313" key="4">
    <source>
        <dbReference type="EMBL" id="GHD87285.1"/>
    </source>
</evidence>
<keyword evidence="2" id="KW-0378">Hydrolase</keyword>
<organism evidence="4 5">
    <name type="scientific">Streptomyces naganishii JCM 4654</name>
    <dbReference type="NCBI Taxonomy" id="1306179"/>
    <lineage>
        <taxon>Bacteria</taxon>
        <taxon>Bacillati</taxon>
        <taxon>Actinomycetota</taxon>
        <taxon>Actinomycetes</taxon>
        <taxon>Kitasatosporales</taxon>
        <taxon>Streptomycetaceae</taxon>
        <taxon>Streptomyces</taxon>
    </lineage>
</organism>
<dbReference type="PANTHER" id="PTHR16222">
    <property type="entry name" value="ADP-RIBOSYLGLYCOHYDROLASE"/>
    <property type="match status" value="1"/>
</dbReference>
<evidence type="ECO:0008006" key="6">
    <source>
        <dbReference type="Google" id="ProtNLM"/>
    </source>
</evidence>
<evidence type="ECO:0000256" key="1">
    <source>
        <dbReference type="ARBA" id="ARBA00010702"/>
    </source>
</evidence>
<keyword evidence="3" id="KW-0479">Metal-binding</keyword>
<dbReference type="EMBL" id="BMVF01000004">
    <property type="protein sequence ID" value="GHD87285.1"/>
    <property type="molecule type" value="Genomic_DNA"/>
</dbReference>
<name>A0A918Y2E5_9ACTN</name>
<feature type="binding site" evidence="3">
    <location>
        <position position="289"/>
    </location>
    <ligand>
        <name>Mg(2+)</name>
        <dbReference type="ChEBI" id="CHEBI:18420"/>
        <label>1</label>
    </ligand>
</feature>
<dbReference type="GO" id="GO:0046872">
    <property type="term" value="F:metal ion binding"/>
    <property type="evidence" value="ECO:0007669"/>
    <property type="project" value="UniProtKB-KW"/>
</dbReference>
<dbReference type="RefSeq" id="WP_190177250.1">
    <property type="nucleotide sequence ID" value="NZ_BMVF01000004.1"/>
</dbReference>
<accession>A0A918Y2E5</accession>
<dbReference type="Proteomes" id="UP000608955">
    <property type="component" value="Unassembled WGS sequence"/>
</dbReference>
<feature type="binding site" evidence="3">
    <location>
        <position position="286"/>
    </location>
    <ligand>
        <name>Mg(2+)</name>
        <dbReference type="ChEBI" id="CHEBI:18420"/>
        <label>1</label>
    </ligand>
</feature>
<gene>
    <name evidence="4" type="ORF">GCM10010508_18800</name>
</gene>